<gene>
    <name evidence="2" type="ORF">PVAP13_2KG222630</name>
</gene>
<reference evidence="2" key="1">
    <citation type="submission" date="2020-05" db="EMBL/GenBank/DDBJ databases">
        <title>WGS assembly of Panicum virgatum.</title>
        <authorList>
            <person name="Lovell J.T."/>
            <person name="Jenkins J."/>
            <person name="Shu S."/>
            <person name="Juenger T.E."/>
            <person name="Schmutz J."/>
        </authorList>
    </citation>
    <scope>NUCLEOTIDE SEQUENCE</scope>
    <source>
        <strain evidence="2">AP13</strain>
    </source>
</reference>
<evidence type="ECO:0000313" key="3">
    <source>
        <dbReference type="Proteomes" id="UP000823388"/>
    </source>
</evidence>
<dbReference type="AlphaFoldDB" id="A0A8T0W3E8"/>
<dbReference type="EMBL" id="CM029039">
    <property type="protein sequence ID" value="KAG2641968.1"/>
    <property type="molecule type" value="Genomic_DNA"/>
</dbReference>
<feature type="region of interest" description="Disordered" evidence="1">
    <location>
        <begin position="24"/>
        <end position="61"/>
    </location>
</feature>
<accession>A0A8T0W3E8</accession>
<evidence type="ECO:0000313" key="2">
    <source>
        <dbReference type="EMBL" id="KAG2641968.1"/>
    </source>
</evidence>
<evidence type="ECO:0000256" key="1">
    <source>
        <dbReference type="SAM" id="MobiDB-lite"/>
    </source>
</evidence>
<keyword evidence="3" id="KW-1185">Reference proteome</keyword>
<dbReference type="Proteomes" id="UP000823388">
    <property type="component" value="Chromosome 2K"/>
</dbReference>
<sequence length="165" mass="18497">MRWPAASSSPRVCVPEPEARLLLVAEETDSGSGQRAPRLPDTMGDPTAADLLSTRRPPSDPVTNVVLAPPPLNSRRCSMAAASRWRYAQQVIHGCQCIFSNEASFLCLPWYPKTKVVDEMQQGTNCWKRWVEDEMLGNKPLQEIENLKMATKGLIHYFFLLPSNL</sequence>
<comment type="caution">
    <text evidence="2">The sequence shown here is derived from an EMBL/GenBank/DDBJ whole genome shotgun (WGS) entry which is preliminary data.</text>
</comment>
<proteinExistence type="predicted"/>
<organism evidence="2 3">
    <name type="scientific">Panicum virgatum</name>
    <name type="common">Blackwell switchgrass</name>
    <dbReference type="NCBI Taxonomy" id="38727"/>
    <lineage>
        <taxon>Eukaryota</taxon>
        <taxon>Viridiplantae</taxon>
        <taxon>Streptophyta</taxon>
        <taxon>Embryophyta</taxon>
        <taxon>Tracheophyta</taxon>
        <taxon>Spermatophyta</taxon>
        <taxon>Magnoliopsida</taxon>
        <taxon>Liliopsida</taxon>
        <taxon>Poales</taxon>
        <taxon>Poaceae</taxon>
        <taxon>PACMAD clade</taxon>
        <taxon>Panicoideae</taxon>
        <taxon>Panicodae</taxon>
        <taxon>Paniceae</taxon>
        <taxon>Panicinae</taxon>
        <taxon>Panicum</taxon>
        <taxon>Panicum sect. Hiantes</taxon>
    </lineage>
</organism>
<name>A0A8T0W3E8_PANVG</name>
<protein>
    <submittedName>
        <fullName evidence="2">Uncharacterized protein</fullName>
    </submittedName>
</protein>